<keyword evidence="6" id="KW-0732">Signal</keyword>
<dbReference type="Pfam" id="PF01743">
    <property type="entry name" value="PolyA_pol"/>
    <property type="match status" value="1"/>
</dbReference>
<dbReference type="GO" id="GO:0052927">
    <property type="term" value="F:CC tRNA cytidylyltransferase activity"/>
    <property type="evidence" value="ECO:0007669"/>
    <property type="project" value="TreeGrafter"/>
</dbReference>
<dbReference type="FunFam" id="1.10.3090.10:FF:000009">
    <property type="entry name" value="Polynucleotide adenylyltransferase family protein"/>
    <property type="match status" value="1"/>
</dbReference>
<dbReference type="Gene3D" id="1.10.3090.10">
    <property type="entry name" value="cca-adding enzyme, domain 2"/>
    <property type="match status" value="1"/>
</dbReference>
<feature type="domain" description="Poly A polymerase head" evidence="7">
    <location>
        <begin position="111"/>
        <end position="248"/>
    </location>
</feature>
<comment type="similarity">
    <text evidence="1 4">Belongs to the tRNA nucleotidyltransferase/poly(A) polymerase family.</text>
</comment>
<keyword evidence="2 4" id="KW-0808">Transferase</keyword>
<dbReference type="GO" id="GO:0052929">
    <property type="term" value="F:ATP:3'-cytidine-cytidine-tRNA adenylyltransferase activity"/>
    <property type="evidence" value="ECO:0007669"/>
    <property type="project" value="TreeGrafter"/>
</dbReference>
<dbReference type="AlphaFoldDB" id="A0AAQ3UAE5"/>
<feature type="compositionally biased region" description="Polar residues" evidence="5">
    <location>
        <begin position="620"/>
        <end position="639"/>
    </location>
</feature>
<evidence type="ECO:0000256" key="2">
    <source>
        <dbReference type="ARBA" id="ARBA00022679"/>
    </source>
</evidence>
<evidence type="ECO:0000256" key="5">
    <source>
        <dbReference type="SAM" id="MobiDB-lite"/>
    </source>
</evidence>
<dbReference type="PANTHER" id="PTHR13734:SF5">
    <property type="entry name" value="CCA TRNA NUCLEOTIDYLTRANSFERASE, MITOCHONDRIAL"/>
    <property type="match status" value="1"/>
</dbReference>
<sequence>MPPRLPLSLALFLCPRGGLLLLHPTLRRPSAAPSPALRSIPTNKRSGAFSFFVSPARAASGYSGMAAAGSPEQQQQRSVVVKETIELTEKEDLIFRRLLDVVRHFGLGTQLRVAGGWVRDKLLGKDSADIDIALDNMTGQNFCEKVNEYSEFIGEEQKGIGVIQCNPDQSKHLETARMLILDIWIDFVNLRSETYAENSRIPTMEIGTAKEDAYRRDLTINSLFYNINNKSVEDLTGRGIEDLKKGLIVTPLPAKATFLDDPLRVLRAIRFAARFNFTLAEDLKEAASDEKVKLELGTKISRERIGHEIDLMMSDKHPVKAMCDICALGLFYVVFSFPEKSNPPVFDKCDRQCVSHIEAAWNLAYSIGNSVFSSGYDPKSQDERRRLCLYSALFIPLRNMFYLDKRSKKVPVSSYIIKDSVKLKTSDAETVVSIHAASARFAELVLLESNIDVGTLREKLEDEYLEIPVDCVKRVFAGLVLREIKDFWRVALLISILSYPEAENAADILNKQDELQQRKEKYIRVEQSITDLDLDGVWKLKPLLDGKSIMGVMQVKSGGPLIGQWQQRVLKWQLAHPTGTMDECIEWMKQSQSKRQKLESSTHKVELRIRNTRALTLSSTAINQSRAASSMPRTSSPWCSTTTTRRHSTTSPSSATDTSCPRESSSTTSSPMLAVRAVKHAANLPDPLVTRAMMVASTARLTCANLKLIAQLSLDTSSVLG</sequence>
<evidence type="ECO:0000313" key="8">
    <source>
        <dbReference type="EMBL" id="WVZ88589.1"/>
    </source>
</evidence>
<evidence type="ECO:0000256" key="4">
    <source>
        <dbReference type="RuleBase" id="RU003953"/>
    </source>
</evidence>
<keyword evidence="9" id="KW-1185">Reference proteome</keyword>
<dbReference type="EMBL" id="CP144752">
    <property type="protein sequence ID" value="WVZ88589.1"/>
    <property type="molecule type" value="Genomic_DNA"/>
</dbReference>
<dbReference type="InterPro" id="IPR002646">
    <property type="entry name" value="PolA_pol_head_dom"/>
</dbReference>
<dbReference type="GO" id="GO:0003723">
    <property type="term" value="F:RNA binding"/>
    <property type="evidence" value="ECO:0007669"/>
    <property type="project" value="UniProtKB-KW"/>
</dbReference>
<keyword evidence="3 4" id="KW-0694">RNA-binding</keyword>
<accession>A0AAQ3UAE5</accession>
<gene>
    <name evidence="8" type="ORF">U9M48_035092</name>
</gene>
<feature type="chain" id="PRO_5042905965" description="Poly A polymerase head domain-containing protein" evidence="6">
    <location>
        <begin position="21"/>
        <end position="721"/>
    </location>
</feature>
<organism evidence="8 9">
    <name type="scientific">Paspalum notatum var. saurae</name>
    <dbReference type="NCBI Taxonomy" id="547442"/>
    <lineage>
        <taxon>Eukaryota</taxon>
        <taxon>Viridiplantae</taxon>
        <taxon>Streptophyta</taxon>
        <taxon>Embryophyta</taxon>
        <taxon>Tracheophyta</taxon>
        <taxon>Spermatophyta</taxon>
        <taxon>Magnoliopsida</taxon>
        <taxon>Liliopsida</taxon>
        <taxon>Poales</taxon>
        <taxon>Poaceae</taxon>
        <taxon>PACMAD clade</taxon>
        <taxon>Panicoideae</taxon>
        <taxon>Andropogonodae</taxon>
        <taxon>Paspaleae</taxon>
        <taxon>Paspalinae</taxon>
        <taxon>Paspalum</taxon>
    </lineage>
</organism>
<dbReference type="PANTHER" id="PTHR13734">
    <property type="entry name" value="TRNA-NUCLEOTIDYLTRANSFERASE"/>
    <property type="match status" value="1"/>
</dbReference>
<evidence type="ECO:0000313" key="9">
    <source>
        <dbReference type="Proteomes" id="UP001341281"/>
    </source>
</evidence>
<protein>
    <recommendedName>
        <fullName evidence="7">Poly A polymerase head domain-containing protein</fullName>
    </recommendedName>
</protein>
<dbReference type="Gene3D" id="3.30.460.10">
    <property type="entry name" value="Beta Polymerase, domain 2"/>
    <property type="match status" value="1"/>
</dbReference>
<dbReference type="GO" id="GO:0001680">
    <property type="term" value="P:tRNA 3'-terminal CCA addition"/>
    <property type="evidence" value="ECO:0007669"/>
    <property type="project" value="TreeGrafter"/>
</dbReference>
<name>A0AAQ3UAE5_PASNO</name>
<dbReference type="InterPro" id="IPR043519">
    <property type="entry name" value="NT_sf"/>
</dbReference>
<feature type="compositionally biased region" description="Low complexity" evidence="5">
    <location>
        <begin position="649"/>
        <end position="670"/>
    </location>
</feature>
<dbReference type="FunFam" id="3.30.460.10:FF:000019">
    <property type="entry name" value="tRNA nucleotidyltransferase cca2"/>
    <property type="match status" value="1"/>
</dbReference>
<dbReference type="SUPFAM" id="SSF81891">
    <property type="entry name" value="Poly A polymerase C-terminal region-like"/>
    <property type="match status" value="1"/>
</dbReference>
<reference evidence="8 9" key="1">
    <citation type="submission" date="2024-02" db="EMBL/GenBank/DDBJ databases">
        <title>High-quality chromosome-scale genome assembly of Pensacola bahiagrass (Paspalum notatum Flugge var. saurae).</title>
        <authorList>
            <person name="Vega J.M."/>
            <person name="Podio M."/>
            <person name="Orjuela J."/>
            <person name="Siena L.A."/>
            <person name="Pessino S.C."/>
            <person name="Combes M.C."/>
            <person name="Mariac C."/>
            <person name="Albertini E."/>
            <person name="Pupilli F."/>
            <person name="Ortiz J.P.A."/>
            <person name="Leblanc O."/>
        </authorList>
    </citation>
    <scope>NUCLEOTIDE SEQUENCE [LARGE SCALE GENOMIC DNA]</scope>
    <source>
        <strain evidence="8">R1</strain>
        <tissue evidence="8">Leaf</tissue>
    </source>
</reference>
<dbReference type="GO" id="GO:0005739">
    <property type="term" value="C:mitochondrion"/>
    <property type="evidence" value="ECO:0007669"/>
    <property type="project" value="UniProtKB-ARBA"/>
</dbReference>
<dbReference type="SUPFAM" id="SSF81301">
    <property type="entry name" value="Nucleotidyltransferase"/>
    <property type="match status" value="1"/>
</dbReference>
<evidence type="ECO:0000256" key="3">
    <source>
        <dbReference type="ARBA" id="ARBA00022884"/>
    </source>
</evidence>
<dbReference type="Proteomes" id="UP001341281">
    <property type="component" value="Chromosome 08"/>
</dbReference>
<feature type="region of interest" description="Disordered" evidence="5">
    <location>
        <begin position="620"/>
        <end position="670"/>
    </location>
</feature>
<evidence type="ECO:0000259" key="7">
    <source>
        <dbReference type="Pfam" id="PF01743"/>
    </source>
</evidence>
<proteinExistence type="inferred from homology"/>
<evidence type="ECO:0000256" key="1">
    <source>
        <dbReference type="ARBA" id="ARBA00007265"/>
    </source>
</evidence>
<evidence type="ECO:0000256" key="6">
    <source>
        <dbReference type="SAM" id="SignalP"/>
    </source>
</evidence>
<dbReference type="CDD" id="cd05398">
    <property type="entry name" value="NT_ClassII-CCAase"/>
    <property type="match status" value="1"/>
</dbReference>
<feature type="signal peptide" evidence="6">
    <location>
        <begin position="1"/>
        <end position="20"/>
    </location>
</feature>